<feature type="non-terminal residue" evidence="1">
    <location>
        <position position="1"/>
    </location>
</feature>
<gene>
    <name evidence="1" type="ORF">ILEXP_LOCUS5288</name>
</gene>
<feature type="non-terminal residue" evidence="1">
    <location>
        <position position="60"/>
    </location>
</feature>
<dbReference type="EMBL" id="CAUOFW020000867">
    <property type="protein sequence ID" value="CAK9138193.1"/>
    <property type="molecule type" value="Genomic_DNA"/>
</dbReference>
<dbReference type="Proteomes" id="UP001642360">
    <property type="component" value="Unassembled WGS sequence"/>
</dbReference>
<reference evidence="1 2" key="1">
    <citation type="submission" date="2024-02" db="EMBL/GenBank/DDBJ databases">
        <authorList>
            <person name="Vignale AGUSTIN F."/>
            <person name="Sosa J E."/>
            <person name="Modenutti C."/>
        </authorList>
    </citation>
    <scope>NUCLEOTIDE SEQUENCE [LARGE SCALE GENOMIC DNA]</scope>
</reference>
<protein>
    <submittedName>
        <fullName evidence="1">Uncharacterized protein</fullName>
    </submittedName>
</protein>
<sequence>NVDEDVHEINMIESLVPSRVYDSSLFDPLEACLLEHSSLLEINENNSEISVLTELLNSSQ</sequence>
<dbReference type="AlphaFoldDB" id="A0ABC8R6G2"/>
<name>A0ABC8R6G2_9AQUA</name>
<evidence type="ECO:0000313" key="2">
    <source>
        <dbReference type="Proteomes" id="UP001642360"/>
    </source>
</evidence>
<comment type="caution">
    <text evidence="1">The sequence shown here is derived from an EMBL/GenBank/DDBJ whole genome shotgun (WGS) entry which is preliminary data.</text>
</comment>
<proteinExistence type="predicted"/>
<keyword evidence="2" id="KW-1185">Reference proteome</keyword>
<accession>A0ABC8R6G2</accession>
<organism evidence="1 2">
    <name type="scientific">Ilex paraguariensis</name>
    <name type="common">yerba mate</name>
    <dbReference type="NCBI Taxonomy" id="185542"/>
    <lineage>
        <taxon>Eukaryota</taxon>
        <taxon>Viridiplantae</taxon>
        <taxon>Streptophyta</taxon>
        <taxon>Embryophyta</taxon>
        <taxon>Tracheophyta</taxon>
        <taxon>Spermatophyta</taxon>
        <taxon>Magnoliopsida</taxon>
        <taxon>eudicotyledons</taxon>
        <taxon>Gunneridae</taxon>
        <taxon>Pentapetalae</taxon>
        <taxon>asterids</taxon>
        <taxon>campanulids</taxon>
        <taxon>Aquifoliales</taxon>
        <taxon>Aquifoliaceae</taxon>
        <taxon>Ilex</taxon>
    </lineage>
</organism>
<evidence type="ECO:0000313" key="1">
    <source>
        <dbReference type="EMBL" id="CAK9138193.1"/>
    </source>
</evidence>